<dbReference type="AlphaFoldDB" id="A0A645GY02"/>
<name>A0A645GY02_9ZZZZ</name>
<dbReference type="EMBL" id="VSSQ01082236">
    <property type="protein sequence ID" value="MPN30932.1"/>
    <property type="molecule type" value="Genomic_DNA"/>
</dbReference>
<comment type="caution">
    <text evidence="1">The sequence shown here is derived from an EMBL/GenBank/DDBJ whole genome shotgun (WGS) entry which is preliminary data.</text>
</comment>
<evidence type="ECO:0000313" key="1">
    <source>
        <dbReference type="EMBL" id="MPN30932.1"/>
    </source>
</evidence>
<sequence length="71" mass="8382">MYGEQIHCNGNGLTNKTERVTEKTKACKNKHSNPWNRGISVQKYRSQTYYDNGHNQHENMYVTRKPRNNIV</sequence>
<proteinExistence type="predicted"/>
<protein>
    <submittedName>
        <fullName evidence="1">Uncharacterized protein</fullName>
    </submittedName>
</protein>
<gene>
    <name evidence="1" type="ORF">SDC9_178403</name>
</gene>
<reference evidence="1" key="1">
    <citation type="submission" date="2019-08" db="EMBL/GenBank/DDBJ databases">
        <authorList>
            <person name="Kucharzyk K."/>
            <person name="Murdoch R.W."/>
            <person name="Higgins S."/>
            <person name="Loffler F."/>
        </authorList>
    </citation>
    <scope>NUCLEOTIDE SEQUENCE</scope>
</reference>
<accession>A0A645GY02</accession>
<organism evidence="1">
    <name type="scientific">bioreactor metagenome</name>
    <dbReference type="NCBI Taxonomy" id="1076179"/>
    <lineage>
        <taxon>unclassified sequences</taxon>
        <taxon>metagenomes</taxon>
        <taxon>ecological metagenomes</taxon>
    </lineage>
</organism>